<dbReference type="EMBL" id="PDNA01000157">
    <property type="protein sequence ID" value="PGH08759.1"/>
    <property type="molecule type" value="Genomic_DNA"/>
</dbReference>
<evidence type="ECO:0000313" key="2">
    <source>
        <dbReference type="Proteomes" id="UP000224634"/>
    </source>
</evidence>
<protein>
    <submittedName>
        <fullName evidence="1">Uncharacterized protein</fullName>
    </submittedName>
</protein>
<gene>
    <name evidence="1" type="ORF">AJ80_07797</name>
</gene>
<organism evidence="1 2">
    <name type="scientific">Polytolypa hystricis (strain UAMH7299)</name>
    <dbReference type="NCBI Taxonomy" id="1447883"/>
    <lineage>
        <taxon>Eukaryota</taxon>
        <taxon>Fungi</taxon>
        <taxon>Dikarya</taxon>
        <taxon>Ascomycota</taxon>
        <taxon>Pezizomycotina</taxon>
        <taxon>Eurotiomycetes</taxon>
        <taxon>Eurotiomycetidae</taxon>
        <taxon>Onygenales</taxon>
        <taxon>Onygenales incertae sedis</taxon>
        <taxon>Polytolypa</taxon>
    </lineage>
</organism>
<proteinExistence type="predicted"/>
<keyword evidence="2" id="KW-1185">Reference proteome</keyword>
<comment type="caution">
    <text evidence="1">The sequence shown here is derived from an EMBL/GenBank/DDBJ whole genome shotgun (WGS) entry which is preliminary data.</text>
</comment>
<evidence type="ECO:0000313" key="1">
    <source>
        <dbReference type="EMBL" id="PGH08759.1"/>
    </source>
</evidence>
<name>A0A2B7XIL7_POLH7</name>
<dbReference type="AlphaFoldDB" id="A0A2B7XIL7"/>
<sequence>MSLRMRISSNNTLKSIHHEQLYAQLKATGVFPRVSMTATSQGPQHTSTTLSISNDNDTELLLTRVAGGFEAKFNGLHSRSPKINNTAH</sequence>
<reference evidence="1 2" key="1">
    <citation type="submission" date="2017-10" db="EMBL/GenBank/DDBJ databases">
        <title>Comparative genomics in systemic dimorphic fungi from Ajellomycetaceae.</title>
        <authorList>
            <person name="Munoz J.F."/>
            <person name="Mcewen J.G."/>
            <person name="Clay O.K."/>
            <person name="Cuomo C.A."/>
        </authorList>
    </citation>
    <scope>NUCLEOTIDE SEQUENCE [LARGE SCALE GENOMIC DNA]</scope>
    <source>
        <strain evidence="1 2">UAMH7299</strain>
    </source>
</reference>
<dbReference type="Proteomes" id="UP000224634">
    <property type="component" value="Unassembled WGS sequence"/>
</dbReference>
<accession>A0A2B7XIL7</accession>